<keyword evidence="1" id="KW-1133">Transmembrane helix</keyword>
<reference evidence="2 4" key="1">
    <citation type="submission" date="2015-11" db="EMBL/GenBank/DDBJ databases">
        <title>Genomic analysis of 38 Legionella species identifies large and diverse effector repertoires.</title>
        <authorList>
            <person name="Burstein D."/>
            <person name="Amaro F."/>
            <person name="Zusman T."/>
            <person name="Lifshitz Z."/>
            <person name="Cohen O."/>
            <person name="Gilbert J.A."/>
            <person name="Pupko T."/>
            <person name="Shuman H.A."/>
            <person name="Segal G."/>
        </authorList>
    </citation>
    <scope>NUCLEOTIDE SEQUENCE [LARGE SCALE GENOMIC DNA]</scope>
    <source>
        <strain evidence="2 4">CDC#1407-AL-14</strain>
    </source>
</reference>
<keyword evidence="1" id="KW-0812">Transmembrane</keyword>
<proteinExistence type="predicted"/>
<dbReference type="Proteomes" id="UP000054735">
    <property type="component" value="Unassembled WGS sequence"/>
</dbReference>
<keyword evidence="4" id="KW-1185">Reference proteome</keyword>
<dbReference type="Proteomes" id="UP000255066">
    <property type="component" value="Unassembled WGS sequence"/>
</dbReference>
<name>A0A378IA39_9GAMM</name>
<gene>
    <name evidence="2" type="ORF">Lbir_2121</name>
    <name evidence="3" type="ORF">NCTC12437_01419</name>
</gene>
<dbReference type="AlphaFoldDB" id="A0A378IA39"/>
<dbReference type="STRING" id="28083.Lbir_2121"/>
<accession>A0A378IA39</accession>
<evidence type="ECO:0000313" key="5">
    <source>
        <dbReference type="Proteomes" id="UP000255066"/>
    </source>
</evidence>
<dbReference type="EMBL" id="UGNW01000001">
    <property type="protein sequence ID" value="STX31645.1"/>
    <property type="molecule type" value="Genomic_DNA"/>
</dbReference>
<evidence type="ECO:0000256" key="1">
    <source>
        <dbReference type="SAM" id="Phobius"/>
    </source>
</evidence>
<reference evidence="3 5" key="2">
    <citation type="submission" date="2018-06" db="EMBL/GenBank/DDBJ databases">
        <authorList>
            <consortium name="Pathogen Informatics"/>
            <person name="Doyle S."/>
        </authorList>
    </citation>
    <scope>NUCLEOTIDE SEQUENCE [LARGE SCALE GENOMIC DNA]</scope>
    <source>
        <strain evidence="3 5">NCTC12437</strain>
    </source>
</reference>
<protein>
    <submittedName>
        <fullName evidence="3">Uncharacterized protein</fullName>
    </submittedName>
</protein>
<organism evidence="3 5">
    <name type="scientific">Legionella birminghamensis</name>
    <dbReference type="NCBI Taxonomy" id="28083"/>
    <lineage>
        <taxon>Bacteria</taxon>
        <taxon>Pseudomonadati</taxon>
        <taxon>Pseudomonadota</taxon>
        <taxon>Gammaproteobacteria</taxon>
        <taxon>Legionellales</taxon>
        <taxon>Legionellaceae</taxon>
        <taxon>Legionella</taxon>
    </lineage>
</organism>
<feature type="transmembrane region" description="Helical" evidence="1">
    <location>
        <begin position="6"/>
        <end position="28"/>
    </location>
</feature>
<sequence length="62" mass="7510">MSFFLFVQILFTLIGIILLFIAFNMLRPRESEQKRIQDQFIFYLGLGLFFIFFPFIVDYFIA</sequence>
<dbReference type="EMBL" id="LNXT01000040">
    <property type="protein sequence ID" value="KTC69382.1"/>
    <property type="molecule type" value="Genomic_DNA"/>
</dbReference>
<feature type="transmembrane region" description="Helical" evidence="1">
    <location>
        <begin position="40"/>
        <end position="61"/>
    </location>
</feature>
<evidence type="ECO:0000313" key="3">
    <source>
        <dbReference type="EMBL" id="STX31645.1"/>
    </source>
</evidence>
<evidence type="ECO:0000313" key="2">
    <source>
        <dbReference type="EMBL" id="KTC69382.1"/>
    </source>
</evidence>
<evidence type="ECO:0000313" key="4">
    <source>
        <dbReference type="Proteomes" id="UP000054735"/>
    </source>
</evidence>
<keyword evidence="1" id="KW-0472">Membrane</keyword>